<dbReference type="Gene3D" id="2.30.29.30">
    <property type="entry name" value="Pleckstrin-homology domain (PH domain)/Phosphotyrosine-binding domain (PTB)"/>
    <property type="match status" value="1"/>
</dbReference>
<dbReference type="Proteomes" id="UP000279833">
    <property type="component" value="Unassembled WGS sequence"/>
</dbReference>
<sequence length="89" mass="10425">MTIIQKSSLTRLNIFQPNLYLYITMSDQNKTEYPTPFGMVVRPHSTQQADSRLIIEMCAINEESWKKWYSLLRIALVSFMCDSFLNSIL</sequence>
<proteinExistence type="predicted"/>
<gene>
    <name evidence="1" type="ORF">SCUD_LOCUS21377</name>
</gene>
<dbReference type="WBParaSite" id="SCUD_0002138001-mRNA-1">
    <property type="protein sequence ID" value="SCUD_0002138001-mRNA-1"/>
    <property type="gene ID" value="SCUD_0002138001"/>
</dbReference>
<dbReference type="AlphaFoldDB" id="A0A183L226"/>
<evidence type="ECO:0000313" key="3">
    <source>
        <dbReference type="WBParaSite" id="SCUD_0002138001-mRNA-1"/>
    </source>
</evidence>
<keyword evidence="2" id="KW-1185">Reference proteome</keyword>
<reference evidence="1 2" key="2">
    <citation type="submission" date="2018-11" db="EMBL/GenBank/DDBJ databases">
        <authorList>
            <consortium name="Pathogen Informatics"/>
        </authorList>
    </citation>
    <scope>NUCLEOTIDE SEQUENCE [LARGE SCALE GENOMIC DNA]</scope>
    <source>
        <strain evidence="1">Dakar</strain>
        <strain evidence="2">Dakar, Senegal</strain>
    </source>
</reference>
<dbReference type="EMBL" id="UZAK01046420">
    <property type="protein sequence ID" value="VDP75266.1"/>
    <property type="molecule type" value="Genomic_DNA"/>
</dbReference>
<evidence type="ECO:0000313" key="1">
    <source>
        <dbReference type="EMBL" id="VDP75266.1"/>
    </source>
</evidence>
<reference evidence="3" key="1">
    <citation type="submission" date="2016-06" db="UniProtKB">
        <authorList>
            <consortium name="WormBaseParasite"/>
        </authorList>
    </citation>
    <scope>IDENTIFICATION</scope>
</reference>
<protein>
    <submittedName>
        <fullName evidence="3">PH domain-containing protein</fullName>
    </submittedName>
</protein>
<name>A0A183L226_9TREM</name>
<dbReference type="InterPro" id="IPR011993">
    <property type="entry name" value="PH-like_dom_sf"/>
</dbReference>
<accession>A0A183L226</accession>
<evidence type="ECO:0000313" key="2">
    <source>
        <dbReference type="Proteomes" id="UP000279833"/>
    </source>
</evidence>
<organism evidence="3">
    <name type="scientific">Schistosoma curassoni</name>
    <dbReference type="NCBI Taxonomy" id="6186"/>
    <lineage>
        <taxon>Eukaryota</taxon>
        <taxon>Metazoa</taxon>
        <taxon>Spiralia</taxon>
        <taxon>Lophotrochozoa</taxon>
        <taxon>Platyhelminthes</taxon>
        <taxon>Trematoda</taxon>
        <taxon>Digenea</taxon>
        <taxon>Strigeidida</taxon>
        <taxon>Schistosomatoidea</taxon>
        <taxon>Schistosomatidae</taxon>
        <taxon>Schistosoma</taxon>
    </lineage>
</organism>